<evidence type="ECO:0000256" key="3">
    <source>
        <dbReference type="ARBA" id="ARBA00022898"/>
    </source>
</evidence>
<dbReference type="PhylomeDB" id="T1J1U7"/>
<dbReference type="Pfam" id="PF01212">
    <property type="entry name" value="Beta_elim_lyase"/>
    <property type="match status" value="1"/>
</dbReference>
<evidence type="ECO:0000256" key="2">
    <source>
        <dbReference type="ARBA" id="ARBA00006966"/>
    </source>
</evidence>
<dbReference type="GO" id="GO:0008732">
    <property type="term" value="F:L-allo-threonine aldolase activity"/>
    <property type="evidence" value="ECO:0007669"/>
    <property type="project" value="TreeGrafter"/>
</dbReference>
<dbReference type="SUPFAM" id="SSF53383">
    <property type="entry name" value="PLP-dependent transferases"/>
    <property type="match status" value="1"/>
</dbReference>
<keyword evidence="7" id="KW-1185">Reference proteome</keyword>
<dbReference type="OMA" id="WHEGTES"/>
<reference evidence="6" key="2">
    <citation type="submission" date="2015-02" db="UniProtKB">
        <authorList>
            <consortium name="EnsemblMetazoa"/>
        </authorList>
    </citation>
    <scope>IDENTIFICATION</scope>
</reference>
<evidence type="ECO:0000259" key="5">
    <source>
        <dbReference type="Pfam" id="PF01212"/>
    </source>
</evidence>
<dbReference type="eggNOG" id="KOG1368">
    <property type="taxonomic scope" value="Eukaryota"/>
</dbReference>
<dbReference type="NCBIfam" id="NF041359">
    <property type="entry name" value="GntG_guanitoxin"/>
    <property type="match status" value="1"/>
</dbReference>
<accession>T1J1U7</accession>
<sequence length="229" mass="25315">MFSLIRCTLFALTGKSKSIRKMSAKCEIELRSDTFTTPDRDMRKAMAEAVVGDDVYKEDPTVNELERRAAQLMDKQAALFVPTGTMGNLIAVMVHCDRRGMEVLLGDQSHIFLFEQGGVAQVGGIHSRTLTTQPDGAFDLDEIRRKVRPRNMHNPITGLICVENTHLRTGGQPLPLDFMDQIGALKSELNLPLHMDGARIMNAAVYHGVTPSKIAQHCDSLCFCLSKAS</sequence>
<dbReference type="Gene3D" id="3.40.640.10">
    <property type="entry name" value="Type I PLP-dependent aspartate aminotransferase-like (Major domain)"/>
    <property type="match status" value="1"/>
</dbReference>
<comment type="similarity">
    <text evidence="2">Belongs to the threonine aldolase family.</text>
</comment>
<keyword evidence="3" id="KW-0663">Pyridoxal phosphate</keyword>
<dbReference type="EMBL" id="JH431789">
    <property type="status" value="NOT_ANNOTATED_CDS"/>
    <property type="molecule type" value="Genomic_DNA"/>
</dbReference>
<evidence type="ECO:0000313" key="7">
    <source>
        <dbReference type="Proteomes" id="UP000014500"/>
    </source>
</evidence>
<reference evidence="7" key="1">
    <citation type="submission" date="2011-05" db="EMBL/GenBank/DDBJ databases">
        <authorList>
            <person name="Richards S.R."/>
            <person name="Qu J."/>
            <person name="Jiang H."/>
            <person name="Jhangiani S.N."/>
            <person name="Agravi P."/>
            <person name="Goodspeed R."/>
            <person name="Gross S."/>
            <person name="Mandapat C."/>
            <person name="Jackson L."/>
            <person name="Mathew T."/>
            <person name="Pu L."/>
            <person name="Thornton R."/>
            <person name="Saada N."/>
            <person name="Wilczek-Boney K.B."/>
            <person name="Lee S."/>
            <person name="Kovar C."/>
            <person name="Wu Y."/>
            <person name="Scherer S.E."/>
            <person name="Worley K.C."/>
            <person name="Muzny D.M."/>
            <person name="Gibbs R."/>
        </authorList>
    </citation>
    <scope>NUCLEOTIDE SEQUENCE</scope>
    <source>
        <strain evidence="7">Brora</strain>
    </source>
</reference>
<dbReference type="PANTHER" id="PTHR48097:SF9">
    <property type="entry name" value="L-THREONINE ALDOLASE"/>
    <property type="match status" value="1"/>
</dbReference>
<dbReference type="AlphaFoldDB" id="T1J1U7"/>
<evidence type="ECO:0000256" key="4">
    <source>
        <dbReference type="ARBA" id="ARBA00023239"/>
    </source>
</evidence>
<dbReference type="STRING" id="126957.T1J1U7"/>
<dbReference type="InterPro" id="IPR001597">
    <property type="entry name" value="ArAA_b-elim_lyase/Thr_aldolase"/>
</dbReference>
<proteinExistence type="inferred from homology"/>
<protein>
    <recommendedName>
        <fullName evidence="5">Aromatic amino acid beta-eliminating lyase/threonine aldolase domain-containing protein</fullName>
    </recommendedName>
</protein>
<dbReference type="PANTHER" id="PTHR48097">
    <property type="entry name" value="L-THREONINE ALDOLASE-RELATED"/>
    <property type="match status" value="1"/>
</dbReference>
<dbReference type="GO" id="GO:0005829">
    <property type="term" value="C:cytosol"/>
    <property type="evidence" value="ECO:0007669"/>
    <property type="project" value="TreeGrafter"/>
</dbReference>
<feature type="domain" description="Aromatic amino acid beta-eliminating lyase/threonine aldolase" evidence="5">
    <location>
        <begin position="29"/>
        <end position="228"/>
    </location>
</feature>
<comment type="cofactor">
    <cofactor evidence="1">
        <name>pyridoxal 5'-phosphate</name>
        <dbReference type="ChEBI" id="CHEBI:597326"/>
    </cofactor>
</comment>
<organism evidence="6 7">
    <name type="scientific">Strigamia maritima</name>
    <name type="common">European centipede</name>
    <name type="synonym">Geophilus maritimus</name>
    <dbReference type="NCBI Taxonomy" id="126957"/>
    <lineage>
        <taxon>Eukaryota</taxon>
        <taxon>Metazoa</taxon>
        <taxon>Ecdysozoa</taxon>
        <taxon>Arthropoda</taxon>
        <taxon>Myriapoda</taxon>
        <taxon>Chilopoda</taxon>
        <taxon>Pleurostigmophora</taxon>
        <taxon>Geophilomorpha</taxon>
        <taxon>Linotaeniidae</taxon>
        <taxon>Strigamia</taxon>
    </lineage>
</organism>
<dbReference type="FunFam" id="3.40.640.10:FF:000030">
    <property type="entry name" value="Low-specificity L-threonine aldolase"/>
    <property type="match status" value="1"/>
</dbReference>
<evidence type="ECO:0000313" key="6">
    <source>
        <dbReference type="EnsemblMetazoa" id="SMAR007520-PA"/>
    </source>
</evidence>
<dbReference type="InterPro" id="IPR015421">
    <property type="entry name" value="PyrdxlP-dep_Trfase_major"/>
</dbReference>
<dbReference type="GO" id="GO:0006567">
    <property type="term" value="P:L-threonine catabolic process"/>
    <property type="evidence" value="ECO:0007669"/>
    <property type="project" value="TreeGrafter"/>
</dbReference>
<evidence type="ECO:0000256" key="1">
    <source>
        <dbReference type="ARBA" id="ARBA00001933"/>
    </source>
</evidence>
<dbReference type="InterPro" id="IPR015424">
    <property type="entry name" value="PyrdxlP-dep_Trfase"/>
</dbReference>
<dbReference type="GO" id="GO:0006545">
    <property type="term" value="P:glycine biosynthetic process"/>
    <property type="evidence" value="ECO:0007669"/>
    <property type="project" value="TreeGrafter"/>
</dbReference>
<dbReference type="Proteomes" id="UP000014500">
    <property type="component" value="Unassembled WGS sequence"/>
</dbReference>
<name>T1J1U7_STRMM</name>
<dbReference type="InterPro" id="IPR023603">
    <property type="entry name" value="Low_specificity_L-TA-like"/>
</dbReference>
<dbReference type="EnsemblMetazoa" id="SMAR007520-RA">
    <property type="protein sequence ID" value="SMAR007520-PA"/>
    <property type="gene ID" value="SMAR007520"/>
</dbReference>
<keyword evidence="4" id="KW-0456">Lyase</keyword>
<dbReference type="HOGENOM" id="CLU_029381_0_1_1"/>